<comment type="similarity">
    <text evidence="22">In the N-terminal section; belongs to the LigD polymerase family.</text>
</comment>
<evidence type="ECO:0000256" key="11">
    <source>
        <dbReference type="ARBA" id="ARBA00022839"/>
    </source>
</evidence>
<keyword evidence="13" id="KW-0239">DNA-directed DNA polymerase</keyword>
<keyword evidence="16" id="KW-0234">DNA repair</keyword>
<evidence type="ECO:0000256" key="2">
    <source>
        <dbReference type="ARBA" id="ARBA00012727"/>
    </source>
</evidence>
<keyword evidence="11" id="KW-0269">Exonuclease</keyword>
<comment type="caution">
    <text evidence="25">The sequence shown here is derived from an EMBL/GenBank/DDBJ whole genome shotgun (WGS) entry which is preliminary data.</text>
</comment>
<dbReference type="GO" id="GO:0003677">
    <property type="term" value="F:DNA binding"/>
    <property type="evidence" value="ECO:0007669"/>
    <property type="project" value="UniProtKB-KW"/>
</dbReference>
<feature type="domain" description="ATP-dependent DNA ligase family profile" evidence="24">
    <location>
        <begin position="599"/>
        <end position="721"/>
    </location>
</feature>
<dbReference type="Gene3D" id="3.30.1490.70">
    <property type="match status" value="1"/>
</dbReference>
<comment type="similarity">
    <text evidence="21">In the C-terminal section; belongs to the ATP-dependent DNA ligase family.</text>
</comment>
<dbReference type="PROSITE" id="PS00697">
    <property type="entry name" value="DNA_LIGASE_A1"/>
    <property type="match status" value="1"/>
</dbReference>
<dbReference type="Pfam" id="PF13298">
    <property type="entry name" value="LigD_N"/>
    <property type="match status" value="1"/>
</dbReference>
<keyword evidence="4" id="KW-0808">Transferase</keyword>
<keyword evidence="8" id="KW-0547">Nucleotide-binding</keyword>
<sequence length="811" mass="88338">MAGEQIVRIGGRRLRVTNLEKVLYPETGTTKDEVIDYLTRIAPVLLPHVAGRPVTRKRWVEGVGTADEPLPSFFAKDLERGAPDWIPRQPIEHSTGSKAYPLVDDVATLAYLAQVASLELHVPQWRFAPDGSPGLPDRLVLDLDPGPGVGLPECAEVAREARAILTDMGLDPLPVTSGSKGIHLYARLPGSQTSAQVSAVAKALAQALEADHPELVVSSMSKAVRPGRVLVDWSQNNGKKTTIAPYSLRGRAQPWVAAPRTWDELDDPGLRHLLFHEVLERMERIGDPLAPIDAPDPDAALAPYVAKRDAAKTPEPMGGPIEPTVGGEPRFVIQRHEARRLHYDLRLERDGVLASWAVPKGIPETTGKNHLAVQTEDHPLAYATFEGDIPKGEYGAGHMDIWESGTYALEKWRADEVIFTLHGAGPLAGGVRLALIRTSGDGEKSQWLLHRMKDQHAETTAEPESRPSSPLERGSEATESKPPNPPKPAAPARPPSPMLASNGTPGLARAMGAGSWAEMKWDGVRALGVWSDGRLRLFARSGTDITDRYPEFAAPGAAFFAASEAVVDGEIVALDERGRPSFSLLQNRMHLTKSAEITAETRRTPARLYLFDVLAADGEDLTGRPLSERRDVLERIAADAGAAIDVPPVFPDIDLALDIAREHDLEGVMAKDPDARYRPGRSDRWLKLKITRTQEAVIAGIRPGKGGRSGSIGSLLLGIPDDDGLRYVGRVGTGFSERALGRLWDQLEPLRVTESPLHGVPPLDARDVLWVRPELVGEVEFTEWTPGGSMRHPRWRGLRPDKAAQDVVLES</sequence>
<evidence type="ECO:0000256" key="8">
    <source>
        <dbReference type="ARBA" id="ARBA00022741"/>
    </source>
</evidence>
<keyword evidence="5" id="KW-0548">Nucleotidyltransferase</keyword>
<proteinExistence type="inferred from homology"/>
<evidence type="ECO:0000259" key="24">
    <source>
        <dbReference type="PROSITE" id="PS50160"/>
    </source>
</evidence>
<dbReference type="GO" id="GO:0003887">
    <property type="term" value="F:DNA-directed DNA polymerase activity"/>
    <property type="evidence" value="ECO:0007669"/>
    <property type="project" value="UniProtKB-KW"/>
</dbReference>
<feature type="compositionally biased region" description="Pro residues" evidence="23">
    <location>
        <begin position="482"/>
        <end position="497"/>
    </location>
</feature>
<dbReference type="PANTHER" id="PTHR42705:SF2">
    <property type="entry name" value="BIFUNCTIONAL NON-HOMOLOGOUS END JOINING PROTEIN LIGD"/>
    <property type="match status" value="1"/>
</dbReference>
<feature type="region of interest" description="Disordered" evidence="23">
    <location>
        <begin position="454"/>
        <end position="506"/>
    </location>
</feature>
<dbReference type="GO" id="GO:0006310">
    <property type="term" value="P:DNA recombination"/>
    <property type="evidence" value="ECO:0007669"/>
    <property type="project" value="UniProtKB-KW"/>
</dbReference>
<keyword evidence="3 25" id="KW-0436">Ligase</keyword>
<evidence type="ECO:0000256" key="17">
    <source>
        <dbReference type="ARBA" id="ARBA00023211"/>
    </source>
</evidence>
<dbReference type="InterPro" id="IPR014145">
    <property type="entry name" value="LigD_pol_dom"/>
</dbReference>
<dbReference type="InterPro" id="IPR033649">
    <property type="entry name" value="MtLigD_Pol-like"/>
</dbReference>
<dbReference type="OrthoDB" id="9802472at2"/>
<keyword evidence="12" id="KW-0067">ATP-binding</keyword>
<evidence type="ECO:0000256" key="7">
    <source>
        <dbReference type="ARBA" id="ARBA00022723"/>
    </source>
</evidence>
<dbReference type="Proteomes" id="UP000298358">
    <property type="component" value="Unassembled WGS sequence"/>
</dbReference>
<evidence type="ECO:0000256" key="15">
    <source>
        <dbReference type="ARBA" id="ARBA00023172"/>
    </source>
</evidence>
<keyword evidence="14" id="KW-0238">DNA-binding</keyword>
<dbReference type="InterPro" id="IPR052171">
    <property type="entry name" value="NHEJ_LigD"/>
</dbReference>
<keyword evidence="17" id="KW-0464">Manganese</keyword>
<dbReference type="NCBIfam" id="NF007210">
    <property type="entry name" value="PRK09632.1"/>
    <property type="match status" value="1"/>
</dbReference>
<keyword evidence="6" id="KW-0540">Nuclease</keyword>
<dbReference type="GO" id="GO:0003910">
    <property type="term" value="F:DNA ligase (ATP) activity"/>
    <property type="evidence" value="ECO:0007669"/>
    <property type="project" value="UniProtKB-EC"/>
</dbReference>
<dbReference type="EC" id="6.5.1.1" evidence="2"/>
<dbReference type="InterPro" id="IPR012310">
    <property type="entry name" value="DNA_ligase_ATP-dep_cent"/>
</dbReference>
<dbReference type="Gene3D" id="3.30.470.30">
    <property type="entry name" value="DNA ligase/mRNA capping enzyme"/>
    <property type="match status" value="1"/>
</dbReference>
<keyword evidence="18" id="KW-0511">Multifunctional enzyme</keyword>
<keyword evidence="26" id="KW-1185">Reference proteome</keyword>
<evidence type="ECO:0000256" key="16">
    <source>
        <dbReference type="ARBA" id="ARBA00023204"/>
    </source>
</evidence>
<evidence type="ECO:0000313" key="25">
    <source>
        <dbReference type="EMBL" id="TFU34218.1"/>
    </source>
</evidence>
<keyword evidence="15" id="KW-0233">DNA recombination</keyword>
<dbReference type="InterPro" id="IPR012309">
    <property type="entry name" value="DNA_ligase_ATP-dep_C"/>
</dbReference>
<dbReference type="Pfam" id="PF04679">
    <property type="entry name" value="DNA_ligase_A_C"/>
    <property type="match status" value="1"/>
</dbReference>
<feature type="compositionally biased region" description="Basic and acidic residues" evidence="23">
    <location>
        <begin position="454"/>
        <end position="465"/>
    </location>
</feature>
<dbReference type="SUPFAM" id="SSF56091">
    <property type="entry name" value="DNA ligase/mRNA capping enzyme, catalytic domain"/>
    <property type="match status" value="1"/>
</dbReference>
<reference evidence="25 26" key="1">
    <citation type="submission" date="2019-03" db="EMBL/GenBank/DDBJ databases">
        <title>Diversity of the mouse oral microbiome.</title>
        <authorList>
            <person name="Joseph S."/>
            <person name="Aduse-Opoku J."/>
            <person name="Curtis M."/>
            <person name="Wade W."/>
            <person name="Hashim A."/>
        </authorList>
    </citation>
    <scope>NUCLEOTIDE SEQUENCE [LARGE SCALE GENOMIC DNA]</scope>
    <source>
        <strain evidence="25 26">P1012</strain>
    </source>
</reference>
<dbReference type="InterPro" id="IPR014144">
    <property type="entry name" value="LigD_PE_domain"/>
</dbReference>
<comment type="catalytic activity">
    <reaction evidence="20">
        <text>ATP + (deoxyribonucleotide)n-3'-hydroxyl + 5'-phospho-(deoxyribonucleotide)m = (deoxyribonucleotide)n+m + AMP + diphosphate.</text>
        <dbReference type="EC" id="6.5.1.1"/>
    </reaction>
</comment>
<evidence type="ECO:0000256" key="20">
    <source>
        <dbReference type="ARBA" id="ARBA00034003"/>
    </source>
</evidence>
<evidence type="ECO:0000256" key="13">
    <source>
        <dbReference type="ARBA" id="ARBA00022932"/>
    </source>
</evidence>
<dbReference type="RefSeq" id="WP_135112988.1">
    <property type="nucleotide sequence ID" value="NZ_JADGLL010000003.1"/>
</dbReference>
<dbReference type="GO" id="GO:0005524">
    <property type="term" value="F:ATP binding"/>
    <property type="evidence" value="ECO:0007669"/>
    <property type="project" value="UniProtKB-KW"/>
</dbReference>
<dbReference type="Gene3D" id="2.40.50.140">
    <property type="entry name" value="Nucleic acid-binding proteins"/>
    <property type="match status" value="1"/>
</dbReference>
<evidence type="ECO:0000256" key="21">
    <source>
        <dbReference type="ARBA" id="ARBA00049981"/>
    </source>
</evidence>
<evidence type="ECO:0000256" key="23">
    <source>
        <dbReference type="SAM" id="MobiDB-lite"/>
    </source>
</evidence>
<evidence type="ECO:0000256" key="18">
    <source>
        <dbReference type="ARBA" id="ARBA00023268"/>
    </source>
</evidence>
<protein>
    <recommendedName>
        <fullName evidence="2">DNA ligase (ATP)</fullName>
        <ecNumber evidence="2">6.5.1.1</ecNumber>
    </recommendedName>
    <alternativeName>
        <fullName evidence="19">NHEJ DNA polymerase</fullName>
    </alternativeName>
</protein>
<evidence type="ECO:0000313" key="26">
    <source>
        <dbReference type="Proteomes" id="UP000298358"/>
    </source>
</evidence>
<evidence type="ECO:0000256" key="1">
    <source>
        <dbReference type="ARBA" id="ARBA00001936"/>
    </source>
</evidence>
<accession>A0A4Y9FXT0</accession>
<dbReference type="PROSITE" id="PS50160">
    <property type="entry name" value="DNA_LIGASE_A3"/>
    <property type="match status" value="1"/>
</dbReference>
<dbReference type="CDD" id="cd07971">
    <property type="entry name" value="OBF_DNA_ligase_LigD"/>
    <property type="match status" value="1"/>
</dbReference>
<evidence type="ECO:0000256" key="22">
    <source>
        <dbReference type="ARBA" id="ARBA00049990"/>
    </source>
</evidence>
<dbReference type="GO" id="GO:0004527">
    <property type="term" value="F:exonuclease activity"/>
    <property type="evidence" value="ECO:0007669"/>
    <property type="project" value="UniProtKB-KW"/>
</dbReference>
<evidence type="ECO:0000256" key="14">
    <source>
        <dbReference type="ARBA" id="ARBA00023125"/>
    </source>
</evidence>
<keyword evidence="10" id="KW-0378">Hydrolase</keyword>
<evidence type="ECO:0000256" key="10">
    <source>
        <dbReference type="ARBA" id="ARBA00022801"/>
    </source>
</evidence>
<gene>
    <name evidence="25" type="ORF">E4U02_02910</name>
</gene>
<keyword evidence="7" id="KW-0479">Metal-binding</keyword>
<dbReference type="NCBIfam" id="TIGR02777">
    <property type="entry name" value="LigD_PE_dom"/>
    <property type="match status" value="1"/>
</dbReference>
<dbReference type="Pfam" id="PF21686">
    <property type="entry name" value="LigD_Prim-Pol"/>
    <property type="match status" value="1"/>
</dbReference>
<keyword evidence="9" id="KW-0227">DNA damage</keyword>
<evidence type="ECO:0000256" key="6">
    <source>
        <dbReference type="ARBA" id="ARBA00022722"/>
    </source>
</evidence>
<dbReference type="NCBIfam" id="TIGR02779">
    <property type="entry name" value="NHEJ_ligase_lig"/>
    <property type="match status" value="1"/>
</dbReference>
<comment type="cofactor">
    <cofactor evidence="1">
        <name>Mn(2+)</name>
        <dbReference type="ChEBI" id="CHEBI:29035"/>
    </cofactor>
</comment>
<dbReference type="PANTHER" id="PTHR42705">
    <property type="entry name" value="BIFUNCTIONAL NON-HOMOLOGOUS END JOINING PROTEIN LIGD"/>
    <property type="match status" value="1"/>
</dbReference>
<dbReference type="CDD" id="cd07906">
    <property type="entry name" value="Adenylation_DNA_ligase_LigD_LigC"/>
    <property type="match status" value="1"/>
</dbReference>
<dbReference type="InterPro" id="IPR014146">
    <property type="entry name" value="LigD_ligase_dom"/>
</dbReference>
<dbReference type="CDD" id="cd04863">
    <property type="entry name" value="MtLigD_Pol_like"/>
    <property type="match status" value="1"/>
</dbReference>
<dbReference type="SUPFAM" id="SSF50249">
    <property type="entry name" value="Nucleic acid-binding proteins"/>
    <property type="match status" value="1"/>
</dbReference>
<dbReference type="InterPro" id="IPR016059">
    <property type="entry name" value="DNA_ligase_ATP-dep_CS"/>
</dbReference>
<dbReference type="EMBL" id="SPQB01000003">
    <property type="protein sequence ID" value="TFU34218.1"/>
    <property type="molecule type" value="Genomic_DNA"/>
</dbReference>
<evidence type="ECO:0000256" key="19">
    <source>
        <dbReference type="ARBA" id="ARBA00029943"/>
    </source>
</evidence>
<evidence type="ECO:0000256" key="3">
    <source>
        <dbReference type="ARBA" id="ARBA00022598"/>
    </source>
</evidence>
<evidence type="ECO:0000256" key="4">
    <source>
        <dbReference type="ARBA" id="ARBA00022679"/>
    </source>
</evidence>
<evidence type="ECO:0000256" key="12">
    <source>
        <dbReference type="ARBA" id="ARBA00022840"/>
    </source>
</evidence>
<evidence type="ECO:0000256" key="5">
    <source>
        <dbReference type="ARBA" id="ARBA00022695"/>
    </source>
</evidence>
<dbReference type="GO" id="GO:0006281">
    <property type="term" value="P:DNA repair"/>
    <property type="evidence" value="ECO:0007669"/>
    <property type="project" value="UniProtKB-KW"/>
</dbReference>
<name>A0A4Y9FXT0_9MICO</name>
<dbReference type="AlphaFoldDB" id="A0A4Y9FXT0"/>
<dbReference type="Pfam" id="PF01068">
    <property type="entry name" value="DNA_ligase_A_M"/>
    <property type="match status" value="1"/>
</dbReference>
<evidence type="ECO:0000256" key="9">
    <source>
        <dbReference type="ARBA" id="ARBA00022763"/>
    </source>
</evidence>
<dbReference type="GO" id="GO:0046872">
    <property type="term" value="F:metal ion binding"/>
    <property type="evidence" value="ECO:0007669"/>
    <property type="project" value="UniProtKB-KW"/>
</dbReference>
<dbReference type="InterPro" id="IPR012340">
    <property type="entry name" value="NA-bd_OB-fold"/>
</dbReference>
<dbReference type="NCBIfam" id="TIGR02778">
    <property type="entry name" value="ligD_pol"/>
    <property type="match status" value="1"/>
</dbReference>
<dbReference type="Gene3D" id="3.90.920.10">
    <property type="entry name" value="DNA primase, PRIM domain"/>
    <property type="match status" value="1"/>
</dbReference>
<organism evidence="25 26">
    <name type="scientific">Microbacterium paludicola</name>
    <dbReference type="NCBI Taxonomy" id="300019"/>
    <lineage>
        <taxon>Bacteria</taxon>
        <taxon>Bacillati</taxon>
        <taxon>Actinomycetota</taxon>
        <taxon>Actinomycetes</taxon>
        <taxon>Micrococcales</taxon>
        <taxon>Microbacteriaceae</taxon>
        <taxon>Microbacterium</taxon>
    </lineage>
</organism>